<dbReference type="OrthoDB" id="10443844at2759"/>
<feature type="compositionally biased region" description="Polar residues" evidence="2">
    <location>
        <begin position="842"/>
        <end position="877"/>
    </location>
</feature>
<feature type="region of interest" description="Disordered" evidence="2">
    <location>
        <begin position="842"/>
        <end position="1083"/>
    </location>
</feature>
<dbReference type="InParanoid" id="D2W2L6"/>
<feature type="region of interest" description="Disordered" evidence="2">
    <location>
        <begin position="515"/>
        <end position="540"/>
    </location>
</feature>
<feature type="compositionally biased region" description="Polar residues" evidence="2">
    <location>
        <begin position="1040"/>
        <end position="1056"/>
    </location>
</feature>
<feature type="compositionally biased region" description="Polar residues" evidence="2">
    <location>
        <begin position="1717"/>
        <end position="1727"/>
    </location>
</feature>
<protein>
    <submittedName>
        <fullName evidence="3">Viral A-type inclusion repeat protein</fullName>
    </submittedName>
</protein>
<dbReference type="KEGG" id="ngr:NAEGRDRAFT_82156"/>
<organism evidence="4">
    <name type="scientific">Naegleria gruberi</name>
    <name type="common">Amoeba</name>
    <dbReference type="NCBI Taxonomy" id="5762"/>
    <lineage>
        <taxon>Eukaryota</taxon>
        <taxon>Discoba</taxon>
        <taxon>Heterolobosea</taxon>
        <taxon>Tetramitia</taxon>
        <taxon>Eutetramitia</taxon>
        <taxon>Vahlkampfiidae</taxon>
        <taxon>Naegleria</taxon>
    </lineage>
</organism>
<feature type="region of interest" description="Disordered" evidence="2">
    <location>
        <begin position="1397"/>
        <end position="1446"/>
    </location>
</feature>
<dbReference type="Proteomes" id="UP000006671">
    <property type="component" value="Unassembled WGS sequence"/>
</dbReference>
<feature type="compositionally biased region" description="Polar residues" evidence="2">
    <location>
        <begin position="1344"/>
        <end position="1358"/>
    </location>
</feature>
<accession>D2W2L6</accession>
<dbReference type="RefSeq" id="XP_002669414.1">
    <property type="nucleotide sequence ID" value="XM_002669368.1"/>
</dbReference>
<feature type="region of interest" description="Disordered" evidence="2">
    <location>
        <begin position="1716"/>
        <end position="1767"/>
    </location>
</feature>
<dbReference type="VEuPathDB" id="AmoebaDB:NAEGRDRAFT_82156"/>
<feature type="compositionally biased region" description="Low complexity" evidence="2">
    <location>
        <begin position="1"/>
        <end position="17"/>
    </location>
</feature>
<evidence type="ECO:0000313" key="3">
    <source>
        <dbReference type="EMBL" id="EFC36670.1"/>
    </source>
</evidence>
<feature type="compositionally biased region" description="Low complexity" evidence="2">
    <location>
        <begin position="58"/>
        <end position="73"/>
    </location>
</feature>
<name>D2W2L6_NAEGR</name>
<keyword evidence="1" id="KW-0175">Coiled coil</keyword>
<feature type="compositionally biased region" description="Low complexity" evidence="2">
    <location>
        <begin position="28"/>
        <end position="51"/>
    </location>
</feature>
<reference evidence="3 4" key="1">
    <citation type="journal article" date="2010" name="Cell">
        <title>The genome of Naegleria gruberi illuminates early eukaryotic versatility.</title>
        <authorList>
            <person name="Fritz-Laylin L.K."/>
            <person name="Prochnik S.E."/>
            <person name="Ginger M.L."/>
            <person name="Dacks J.B."/>
            <person name="Carpenter M.L."/>
            <person name="Field M.C."/>
            <person name="Kuo A."/>
            <person name="Paredez A."/>
            <person name="Chapman J."/>
            <person name="Pham J."/>
            <person name="Shu S."/>
            <person name="Neupane R."/>
            <person name="Cipriano M."/>
            <person name="Mancuso J."/>
            <person name="Tu H."/>
            <person name="Salamov A."/>
            <person name="Lindquist E."/>
            <person name="Shapiro H."/>
            <person name="Lucas S."/>
            <person name="Grigoriev I.V."/>
            <person name="Cande W.Z."/>
            <person name="Fulton C."/>
            <person name="Rokhsar D.S."/>
            <person name="Dawson S.C."/>
        </authorList>
    </citation>
    <scope>NUCLEOTIDE SEQUENCE [LARGE SCALE GENOMIC DNA]</scope>
    <source>
        <strain evidence="3 4">NEG-M</strain>
    </source>
</reference>
<evidence type="ECO:0000256" key="2">
    <source>
        <dbReference type="SAM" id="MobiDB-lite"/>
    </source>
</evidence>
<feature type="compositionally biased region" description="Low complexity" evidence="2">
    <location>
        <begin position="1415"/>
        <end position="1439"/>
    </location>
</feature>
<feature type="region of interest" description="Disordered" evidence="2">
    <location>
        <begin position="1136"/>
        <end position="1158"/>
    </location>
</feature>
<feature type="compositionally biased region" description="Low complexity" evidence="2">
    <location>
        <begin position="983"/>
        <end position="1031"/>
    </location>
</feature>
<dbReference type="OMA" id="NQMSKGH"/>
<feature type="coiled-coil region" evidence="1">
    <location>
        <begin position="466"/>
        <end position="496"/>
    </location>
</feature>
<gene>
    <name evidence="3" type="ORF">NAEGRDRAFT_82156</name>
</gene>
<proteinExistence type="predicted"/>
<feature type="compositionally biased region" description="Basic and acidic residues" evidence="2">
    <location>
        <begin position="951"/>
        <end position="982"/>
    </location>
</feature>
<feature type="region of interest" description="Disordered" evidence="2">
    <location>
        <begin position="1337"/>
        <end position="1358"/>
    </location>
</feature>
<evidence type="ECO:0000313" key="4">
    <source>
        <dbReference type="Proteomes" id="UP000006671"/>
    </source>
</evidence>
<feature type="compositionally biased region" description="Polar residues" evidence="2">
    <location>
        <begin position="1244"/>
        <end position="1259"/>
    </location>
</feature>
<dbReference type="GeneID" id="8860757"/>
<feature type="region of interest" description="Disordered" evidence="2">
    <location>
        <begin position="1"/>
        <end position="83"/>
    </location>
</feature>
<evidence type="ECO:0000256" key="1">
    <source>
        <dbReference type="SAM" id="Coils"/>
    </source>
</evidence>
<feature type="compositionally biased region" description="Polar residues" evidence="2">
    <location>
        <begin position="18"/>
        <end position="27"/>
    </location>
</feature>
<feature type="compositionally biased region" description="Polar residues" evidence="2">
    <location>
        <begin position="517"/>
        <end position="527"/>
    </location>
</feature>
<feature type="compositionally biased region" description="Low complexity" evidence="2">
    <location>
        <begin position="902"/>
        <end position="913"/>
    </location>
</feature>
<feature type="compositionally biased region" description="Polar residues" evidence="2">
    <location>
        <begin position="1401"/>
        <end position="1414"/>
    </location>
</feature>
<dbReference type="EMBL" id="GG738927">
    <property type="protein sequence ID" value="EFC36670.1"/>
    <property type="molecule type" value="Genomic_DNA"/>
</dbReference>
<feature type="coiled-coil region" evidence="1">
    <location>
        <begin position="585"/>
        <end position="612"/>
    </location>
</feature>
<feature type="region of interest" description="Disordered" evidence="2">
    <location>
        <begin position="1229"/>
        <end position="1259"/>
    </location>
</feature>
<sequence>MTSISNNSSMISSRSSSPPAKTTNNGVTTPMSATSTRSASAFSNYSNSSPSNKRRNYKSNNSNQNSSASLVSKTTDPDDNESMLGYLDQMSQIPSTASPSPLLLPLSTKFKSQKILNTNTPQFQSALKEIKTLKNQAPTKETLRRVAHEIKDKKIIAKLAQLHLDVVEQRRKEAKEQGVTFSEFGATGKVATDDDGNDETLDFIEQVVKRLSEHLEFTKVELFKKVDIITTTDEDVFLDNFKKNVVEKLEKKQSGTGSIIKTDEEIQSFFDERINLVFKFWQQEFVLRLKSSLQLKKEQEMESNKENHDSNLIGIDKHRKLQVENQVLNSLVEKRDKMLEEQRTEYFKEILCLKEELTKLNYQYVPPSYFPENFDAVLTLSFLEDENIKELNQILLQTKNALDDRDNEIRNLLNSINTFQADTFEKLKKHSQTNTDLIEKLMETANAFKFKAQRLYGDNNIPHDQYQSLLDKALQLEKENEKIKRELSALQNIQKAQAMVAMEEVAIPPVNIATPALNKSGSATERSPGSVEADEDDDTVSVTSATTTFTNYTTTTSQAPNNINASVFNVGEGDEITPIVVNPVVSQLKKQIRSKEKRITKLTAQLDEAQAKIKDFEDPEKIKESIMKPLRKYKAYRELIVALETETFILQKEIDKSHIREDDLTRTKNNLLFKIEDLTTRLRELNEWKDEYQRTYVDKTQYYINEIERLKRDMADKDDLLTVQESHILDLSNENIKLNTEITKLLSKISYLRSEISDLQSDLAEKNKAVIPPEPVIERVIETVEKVVEKYVSPPPIERSDSGVQTDFPKTVFKELKPDELENEIELTISTSNPTLSIASFDQTNKVSSRKSNIPVSSRSTIDNNPISSRNPNTNLGTALKSLKPDDKSKSSANTSRGNIPTSMNTTRSTNSTQDITIPSPKITPEVVEQVPKPKEEPIQTVEIDESDPDYDFHKFKTKLQQEEARIKEEQLQKEKEAEPKQQSKSNRSSRSNSRGNSRTNSRTSSRSSSRNTNSRSSSVVALSSPLTVVTPEPGEEALNETQSTASPTTPLNEDTSVLLDATNDEEEEIMVDQRSSSPEKRLHRLASLEFSRGDNDIKQMILEARRKSMDEAEQAKLLVANQDNALPVISISEDEKPVVEEESLDVTDSPTNPDEHTQMIKPERKSVKFSAMMDDNNVNIQAIRPKRRLGTMTLIERLLISQEGRELREHGYNDYYYDENGNLVLKKGAGGSGDDKSNSDGNTTANSDGKSTKPASTKLSVVISKNRKRSEFLKDKTNNNYKYKLDEEELTEEFIRNMDPSHPLYRKFYDEHGNLLYDFNNPNMSIADFLNRGNNGADDESNSRLSPTWNTGSFNGRNNAHGFSTNLARRNRGNSRILGDNNDGFGDLFIGKNPIDGSDPNHTVSYSKTLFSDGSTRNYNGNRRSTSSNGSRPNSSQGLHPGASLTITTPTLFKSLGQHIELSNSSKQKRLEALMKEEQDRLEKVLTSWNQMSKGHPDSISKMKEELLQQLEEEETSQYYDIKQNTRSLSPSKKEHLIEKEFNVIRYTPQNISEILSELGNESKIGLETDSDSDSEEDYEHITPTDYLMRPLLKIKGFPATSKKSAETPALPTQPSQPTDDSLLYDINTLGQLDKLNNSTTTANNSIMNISSINLINIHERNSFNSITPTNSVSPTNVHLVSAPVVPKFGVKGRKQVASASSEVQAPPHIHRIPSIGQQRSKSVATSIDEKPRPSTTVTSRRINKLGLRSESAMDTLEHAKKSKMK</sequence>
<keyword evidence="4" id="KW-1185">Reference proteome</keyword>